<dbReference type="InterPro" id="IPR003593">
    <property type="entry name" value="AAA+_ATPase"/>
</dbReference>
<dbReference type="Gene3D" id="3.40.50.300">
    <property type="entry name" value="P-loop containing nucleotide triphosphate hydrolases"/>
    <property type="match status" value="1"/>
</dbReference>
<sequence>MLTKGNWRHLLQYYNFIKGYKSWLVLALILLSIVVPVFEVWILNATKDIINQFNNSNNREDMLSYLKLLFILVAISAVVNWILALVIALNNSANEEKSKLIVLDNFIKHKLSEHDTFDFQQRFNLIRYGLNNCVEGFFVIISGLISSLIKVIVLLATVSLLNNVMLIVLLIIFVIPISIIRGYINRSSLILDWINSYNAIKSRYYKGLLLNTSIVSEILMNKSSKFMFGKWNQHMSEINQRDYKAGVKQFNLSLLLGILLASLITIYIANVVLSQEIIANPGDLFLIVTAAVLIIMSCENLFSQIQMIGFQSNQYRMFKDYIVSQTNERSNSKHLTASELEADKKDDRDLQINNLSYRFQNGSKLVLDDITLRLSSGEKIAIVGPNGAGKTTLYHCMMGLLEPTAGTVQINGLHPHQLSPEERASLFSPVFQSTHLYKGISIMDNLKVGREIDYAMIDAMFKDYDYDQLYGGHLGGVELSGGQIQKLGILKGLLGKGILILDEPTASLDPMAEQEVVTMLLRQTRDRIVILTTHRMGITLQFDRVIVLNQGRIVQDGSPQQLLQIEGLFKEMFESQGQIYKQLSEVE</sequence>
<keyword evidence="4" id="KW-0067">ATP-binding</keyword>
<keyword evidence="11" id="KW-1185">Reference proteome</keyword>
<feature type="transmembrane region" description="Helical" evidence="7">
    <location>
        <begin position="137"/>
        <end position="157"/>
    </location>
</feature>
<feature type="domain" description="ABC transmembrane type-1" evidence="9">
    <location>
        <begin position="26"/>
        <end position="308"/>
    </location>
</feature>
<feature type="transmembrane region" description="Helical" evidence="7">
    <location>
        <begin position="284"/>
        <end position="302"/>
    </location>
</feature>
<keyword evidence="5 7" id="KW-1133">Transmembrane helix</keyword>
<keyword evidence="2 7" id="KW-0812">Transmembrane</keyword>
<dbReference type="AlphaFoldDB" id="A0A919YQF7"/>
<feature type="transmembrane region" description="Helical" evidence="7">
    <location>
        <begin position="164"/>
        <end position="184"/>
    </location>
</feature>
<dbReference type="PROSITE" id="PS50929">
    <property type="entry name" value="ABC_TM1F"/>
    <property type="match status" value="1"/>
</dbReference>
<dbReference type="PANTHER" id="PTHR24221">
    <property type="entry name" value="ATP-BINDING CASSETTE SUB-FAMILY B"/>
    <property type="match status" value="1"/>
</dbReference>
<dbReference type="InterPro" id="IPR039421">
    <property type="entry name" value="Type_1_exporter"/>
</dbReference>
<evidence type="ECO:0000256" key="1">
    <source>
        <dbReference type="ARBA" id="ARBA00004651"/>
    </source>
</evidence>
<comment type="subcellular location">
    <subcellularLocation>
        <location evidence="1">Cell membrane</location>
        <topology evidence="1">Multi-pass membrane protein</topology>
    </subcellularLocation>
</comment>
<feature type="transmembrane region" description="Helical" evidence="7">
    <location>
        <begin position="65"/>
        <end position="89"/>
    </location>
</feature>
<comment type="caution">
    <text evidence="10">The sequence shown here is derived from an EMBL/GenBank/DDBJ whole genome shotgun (WGS) entry which is preliminary data.</text>
</comment>
<dbReference type="InterPro" id="IPR003439">
    <property type="entry name" value="ABC_transporter-like_ATP-bd"/>
</dbReference>
<dbReference type="PROSITE" id="PS50893">
    <property type="entry name" value="ABC_TRANSPORTER_2"/>
    <property type="match status" value="1"/>
</dbReference>
<evidence type="ECO:0000256" key="7">
    <source>
        <dbReference type="SAM" id="Phobius"/>
    </source>
</evidence>
<proteinExistence type="predicted"/>
<keyword evidence="6 7" id="KW-0472">Membrane</keyword>
<dbReference type="InterPro" id="IPR011527">
    <property type="entry name" value="ABC1_TM_dom"/>
</dbReference>
<protein>
    <recommendedName>
        <fullName evidence="12">ABC transporter ATP-binding protein</fullName>
    </recommendedName>
</protein>
<evidence type="ECO:0000256" key="6">
    <source>
        <dbReference type="ARBA" id="ARBA00023136"/>
    </source>
</evidence>
<dbReference type="SUPFAM" id="SSF90123">
    <property type="entry name" value="ABC transporter transmembrane region"/>
    <property type="match status" value="1"/>
</dbReference>
<reference evidence="10" key="1">
    <citation type="submission" date="2021-03" db="EMBL/GenBank/DDBJ databases">
        <title>Antimicrobial resistance genes in bacteria isolated from Japanese honey, and their potential for conferring macrolide and lincosamide resistance in the American foulbrood pathogen Paenibacillus larvae.</title>
        <authorList>
            <person name="Okamoto M."/>
            <person name="Kumagai M."/>
            <person name="Kanamori H."/>
            <person name="Takamatsu D."/>
        </authorList>
    </citation>
    <scope>NUCLEOTIDE SEQUENCE</scope>
    <source>
        <strain evidence="10">J40TS1</strain>
    </source>
</reference>
<dbReference type="PROSITE" id="PS00211">
    <property type="entry name" value="ABC_TRANSPORTER_1"/>
    <property type="match status" value="1"/>
</dbReference>
<dbReference type="SUPFAM" id="SSF52540">
    <property type="entry name" value="P-loop containing nucleoside triphosphate hydrolases"/>
    <property type="match status" value="1"/>
</dbReference>
<dbReference type="GO" id="GO:0016887">
    <property type="term" value="F:ATP hydrolysis activity"/>
    <property type="evidence" value="ECO:0007669"/>
    <property type="project" value="InterPro"/>
</dbReference>
<dbReference type="GO" id="GO:0005886">
    <property type="term" value="C:plasma membrane"/>
    <property type="evidence" value="ECO:0007669"/>
    <property type="project" value="UniProtKB-SubCell"/>
</dbReference>
<feature type="domain" description="ABC transporter" evidence="8">
    <location>
        <begin position="350"/>
        <end position="575"/>
    </location>
</feature>
<evidence type="ECO:0000256" key="5">
    <source>
        <dbReference type="ARBA" id="ARBA00022989"/>
    </source>
</evidence>
<evidence type="ECO:0000256" key="3">
    <source>
        <dbReference type="ARBA" id="ARBA00022741"/>
    </source>
</evidence>
<dbReference type="PANTHER" id="PTHR24221:SF654">
    <property type="entry name" value="ATP-BINDING CASSETTE SUB-FAMILY B MEMBER 6"/>
    <property type="match status" value="1"/>
</dbReference>
<feature type="transmembrane region" description="Helical" evidence="7">
    <location>
        <begin position="20"/>
        <end position="44"/>
    </location>
</feature>
<name>A0A919YQF7_9BACL</name>
<evidence type="ECO:0000259" key="9">
    <source>
        <dbReference type="PROSITE" id="PS50929"/>
    </source>
</evidence>
<dbReference type="Gene3D" id="1.20.1560.10">
    <property type="entry name" value="ABC transporter type 1, transmembrane domain"/>
    <property type="match status" value="1"/>
</dbReference>
<keyword evidence="3" id="KW-0547">Nucleotide-binding</keyword>
<evidence type="ECO:0000256" key="4">
    <source>
        <dbReference type="ARBA" id="ARBA00022840"/>
    </source>
</evidence>
<dbReference type="SMART" id="SM00382">
    <property type="entry name" value="AAA"/>
    <property type="match status" value="1"/>
</dbReference>
<dbReference type="InterPro" id="IPR017871">
    <property type="entry name" value="ABC_transporter-like_CS"/>
</dbReference>
<evidence type="ECO:0000256" key="2">
    <source>
        <dbReference type="ARBA" id="ARBA00022692"/>
    </source>
</evidence>
<dbReference type="EMBL" id="BOSE01000003">
    <property type="protein sequence ID" value="GIP16354.1"/>
    <property type="molecule type" value="Genomic_DNA"/>
</dbReference>
<dbReference type="RefSeq" id="WP_213514613.1">
    <property type="nucleotide sequence ID" value="NZ_BOSE01000003.1"/>
</dbReference>
<evidence type="ECO:0008006" key="12">
    <source>
        <dbReference type="Google" id="ProtNLM"/>
    </source>
</evidence>
<evidence type="ECO:0000313" key="10">
    <source>
        <dbReference type="EMBL" id="GIP16354.1"/>
    </source>
</evidence>
<dbReference type="Proteomes" id="UP000683139">
    <property type="component" value="Unassembled WGS sequence"/>
</dbReference>
<feature type="transmembrane region" description="Helical" evidence="7">
    <location>
        <begin position="250"/>
        <end position="272"/>
    </location>
</feature>
<dbReference type="GO" id="GO:0034040">
    <property type="term" value="F:ATPase-coupled lipid transmembrane transporter activity"/>
    <property type="evidence" value="ECO:0007669"/>
    <property type="project" value="TreeGrafter"/>
</dbReference>
<gene>
    <name evidence="10" type="ORF">J40TS1_19960</name>
</gene>
<dbReference type="GO" id="GO:0140359">
    <property type="term" value="F:ABC-type transporter activity"/>
    <property type="evidence" value="ECO:0007669"/>
    <property type="project" value="InterPro"/>
</dbReference>
<dbReference type="InterPro" id="IPR036640">
    <property type="entry name" value="ABC1_TM_sf"/>
</dbReference>
<dbReference type="Pfam" id="PF00005">
    <property type="entry name" value="ABC_tran"/>
    <property type="match status" value="1"/>
</dbReference>
<organism evidence="10 11">
    <name type="scientific">Paenibacillus montaniterrae</name>
    <dbReference type="NCBI Taxonomy" id="429341"/>
    <lineage>
        <taxon>Bacteria</taxon>
        <taxon>Bacillati</taxon>
        <taxon>Bacillota</taxon>
        <taxon>Bacilli</taxon>
        <taxon>Bacillales</taxon>
        <taxon>Paenibacillaceae</taxon>
        <taxon>Paenibacillus</taxon>
    </lineage>
</organism>
<evidence type="ECO:0000259" key="8">
    <source>
        <dbReference type="PROSITE" id="PS50893"/>
    </source>
</evidence>
<dbReference type="GO" id="GO:0005524">
    <property type="term" value="F:ATP binding"/>
    <property type="evidence" value="ECO:0007669"/>
    <property type="project" value="UniProtKB-KW"/>
</dbReference>
<dbReference type="CDD" id="cd03228">
    <property type="entry name" value="ABCC_MRP_Like"/>
    <property type="match status" value="1"/>
</dbReference>
<evidence type="ECO:0000313" key="11">
    <source>
        <dbReference type="Proteomes" id="UP000683139"/>
    </source>
</evidence>
<dbReference type="InterPro" id="IPR027417">
    <property type="entry name" value="P-loop_NTPase"/>
</dbReference>
<accession>A0A919YQF7</accession>